<sequence length="90" mass="9894">MGRAKGTRVHEDARKHPCASLLGSVPPRAAAGWVWVSLFLVFYTGLKLYMVGKREKEGSRCLTGCLITREILVRGAKTPCDADTEGFLLE</sequence>
<name>A0A8C0F8H2_BUBBB</name>
<reference evidence="2" key="1">
    <citation type="submission" date="2025-08" db="UniProtKB">
        <authorList>
            <consortium name="Ensembl"/>
        </authorList>
    </citation>
    <scope>IDENTIFICATION</scope>
</reference>
<proteinExistence type="predicted"/>
<keyword evidence="1" id="KW-0812">Transmembrane</keyword>
<dbReference type="Proteomes" id="UP000694567">
    <property type="component" value="Unplaced"/>
</dbReference>
<reference evidence="2" key="2">
    <citation type="submission" date="2025-09" db="UniProtKB">
        <authorList>
            <consortium name="Ensembl"/>
        </authorList>
    </citation>
    <scope>IDENTIFICATION</scope>
</reference>
<protein>
    <submittedName>
        <fullName evidence="2">Uncharacterized protein</fullName>
    </submittedName>
</protein>
<organism evidence="2 3">
    <name type="scientific">Bubo bubo</name>
    <name type="common">Eurasian eagle-owl</name>
    <name type="synonym">Strix bubo</name>
    <dbReference type="NCBI Taxonomy" id="30461"/>
    <lineage>
        <taxon>Eukaryota</taxon>
        <taxon>Metazoa</taxon>
        <taxon>Chordata</taxon>
        <taxon>Craniata</taxon>
        <taxon>Vertebrata</taxon>
        <taxon>Euteleostomi</taxon>
        <taxon>Archelosauria</taxon>
        <taxon>Archosauria</taxon>
        <taxon>Dinosauria</taxon>
        <taxon>Saurischia</taxon>
        <taxon>Theropoda</taxon>
        <taxon>Coelurosauria</taxon>
        <taxon>Aves</taxon>
        <taxon>Neognathae</taxon>
        <taxon>Neoaves</taxon>
        <taxon>Telluraves</taxon>
        <taxon>Strigiformes</taxon>
        <taxon>Strigidae</taxon>
        <taxon>Bubo</taxon>
    </lineage>
</organism>
<feature type="transmembrane region" description="Helical" evidence="1">
    <location>
        <begin position="30"/>
        <end position="50"/>
    </location>
</feature>
<dbReference type="AlphaFoldDB" id="A0A8C0F8H2"/>
<keyword evidence="3" id="KW-1185">Reference proteome</keyword>
<evidence type="ECO:0000313" key="3">
    <source>
        <dbReference type="Proteomes" id="UP000694567"/>
    </source>
</evidence>
<evidence type="ECO:0000313" key="2">
    <source>
        <dbReference type="Ensembl" id="ENSBOBP00000014257.1"/>
    </source>
</evidence>
<dbReference type="Ensembl" id="ENSBOBT00000014588.1">
    <property type="protein sequence ID" value="ENSBOBP00000014257.1"/>
    <property type="gene ID" value="ENSBOBG00000008973.1"/>
</dbReference>
<accession>A0A8C0F8H2</accession>
<evidence type="ECO:0000256" key="1">
    <source>
        <dbReference type="SAM" id="Phobius"/>
    </source>
</evidence>
<keyword evidence="1" id="KW-1133">Transmembrane helix</keyword>
<keyword evidence="1" id="KW-0472">Membrane</keyword>